<dbReference type="InterPro" id="IPR050807">
    <property type="entry name" value="TransReg_Diox_bact_type"/>
</dbReference>
<keyword evidence="1" id="KW-0238">DNA-binding</keyword>
<name>A0A4Q7D3Y6_9PSED</name>
<dbReference type="Proteomes" id="UP000293369">
    <property type="component" value="Unassembled WGS sequence"/>
</dbReference>
<dbReference type="PANTHER" id="PTHR46797:SF1">
    <property type="entry name" value="METHYLPHOSPHONATE SYNTHASE"/>
    <property type="match status" value="1"/>
</dbReference>
<protein>
    <submittedName>
        <fullName evidence="3">XRE family transcriptional regulator</fullName>
    </submittedName>
</protein>
<dbReference type="GO" id="GO:0003700">
    <property type="term" value="F:DNA-binding transcription factor activity"/>
    <property type="evidence" value="ECO:0007669"/>
    <property type="project" value="TreeGrafter"/>
</dbReference>
<dbReference type="SMART" id="SM00530">
    <property type="entry name" value="HTH_XRE"/>
    <property type="match status" value="1"/>
</dbReference>
<gene>
    <name evidence="3" type="ORF">EUX57_02220</name>
</gene>
<dbReference type="RefSeq" id="WP_130137965.1">
    <property type="nucleotide sequence ID" value="NZ_SGFE01000002.1"/>
</dbReference>
<proteinExistence type="predicted"/>
<dbReference type="PROSITE" id="PS50943">
    <property type="entry name" value="HTH_CROC1"/>
    <property type="match status" value="1"/>
</dbReference>
<organism evidence="3 4">
    <name type="scientific">Pseudomonas orientalis</name>
    <dbReference type="NCBI Taxonomy" id="76758"/>
    <lineage>
        <taxon>Bacteria</taxon>
        <taxon>Pseudomonadati</taxon>
        <taxon>Pseudomonadota</taxon>
        <taxon>Gammaproteobacteria</taxon>
        <taxon>Pseudomonadales</taxon>
        <taxon>Pseudomonadaceae</taxon>
        <taxon>Pseudomonas</taxon>
    </lineage>
</organism>
<dbReference type="PANTHER" id="PTHR46797">
    <property type="entry name" value="HTH-TYPE TRANSCRIPTIONAL REGULATOR"/>
    <property type="match status" value="1"/>
</dbReference>
<dbReference type="CDD" id="cd00093">
    <property type="entry name" value="HTH_XRE"/>
    <property type="match status" value="1"/>
</dbReference>
<dbReference type="InterPro" id="IPR010982">
    <property type="entry name" value="Lambda_DNA-bd_dom_sf"/>
</dbReference>
<evidence type="ECO:0000259" key="2">
    <source>
        <dbReference type="PROSITE" id="PS50943"/>
    </source>
</evidence>
<dbReference type="Pfam" id="PF13560">
    <property type="entry name" value="HTH_31"/>
    <property type="match status" value="1"/>
</dbReference>
<dbReference type="GO" id="GO:0005829">
    <property type="term" value="C:cytosol"/>
    <property type="evidence" value="ECO:0007669"/>
    <property type="project" value="TreeGrafter"/>
</dbReference>
<feature type="domain" description="HTH cro/C1-type" evidence="2">
    <location>
        <begin position="13"/>
        <end position="67"/>
    </location>
</feature>
<dbReference type="EMBL" id="SGFE01000002">
    <property type="protein sequence ID" value="RZI33595.1"/>
    <property type="molecule type" value="Genomic_DNA"/>
</dbReference>
<evidence type="ECO:0000313" key="3">
    <source>
        <dbReference type="EMBL" id="RZI33595.1"/>
    </source>
</evidence>
<dbReference type="InterPro" id="IPR001387">
    <property type="entry name" value="Cro/C1-type_HTH"/>
</dbReference>
<dbReference type="AlphaFoldDB" id="A0A4Q7D3Y6"/>
<comment type="caution">
    <text evidence="3">The sequence shown here is derived from an EMBL/GenBank/DDBJ whole genome shotgun (WGS) entry which is preliminary data.</text>
</comment>
<dbReference type="Gene3D" id="1.10.260.40">
    <property type="entry name" value="lambda repressor-like DNA-binding domains"/>
    <property type="match status" value="1"/>
</dbReference>
<dbReference type="SUPFAM" id="SSF47413">
    <property type="entry name" value="lambda repressor-like DNA-binding domains"/>
    <property type="match status" value="1"/>
</dbReference>
<accession>A0A4Q7D3Y6</accession>
<evidence type="ECO:0000313" key="4">
    <source>
        <dbReference type="Proteomes" id="UP000293369"/>
    </source>
</evidence>
<reference evidence="3 4" key="1">
    <citation type="submission" date="2019-02" db="EMBL/GenBank/DDBJ databases">
        <title>Pseudomonas spp from wheat grain.</title>
        <authorList>
            <person name="Cho G.-S."/>
            <person name="Franz C.M.A.P."/>
        </authorList>
    </citation>
    <scope>NUCLEOTIDE SEQUENCE [LARGE SCALE GENOMIC DNA]</scope>
    <source>
        <strain evidence="3 4">133NRW</strain>
    </source>
</reference>
<dbReference type="GO" id="GO:0003677">
    <property type="term" value="F:DNA binding"/>
    <property type="evidence" value="ECO:0007669"/>
    <property type="project" value="UniProtKB-KW"/>
</dbReference>
<sequence>MKIPLRERFGLRVKALRLASGLSQEAFADHASIARSYMSRIERGMANPSLDAVESLAHALGVDPSQLFEIVKPATPYEAEVEVPYAADGTCFHPGLASPRDGTFRVGEKSTELRLGSYEEALEYLRAMPVAKWRRPNKSGNWGLVSAVRWGRLSSEVL</sequence>
<evidence type="ECO:0000256" key="1">
    <source>
        <dbReference type="ARBA" id="ARBA00023125"/>
    </source>
</evidence>